<evidence type="ECO:0000256" key="1">
    <source>
        <dbReference type="SAM" id="MobiDB-lite"/>
    </source>
</evidence>
<feature type="region of interest" description="Disordered" evidence="1">
    <location>
        <begin position="1"/>
        <end position="38"/>
    </location>
</feature>
<dbReference type="EMBL" id="KZ678520">
    <property type="protein sequence ID" value="PSR80791.1"/>
    <property type="molecule type" value="Genomic_DNA"/>
</dbReference>
<organism evidence="2 3">
    <name type="scientific">Coniella lustricola</name>
    <dbReference type="NCBI Taxonomy" id="2025994"/>
    <lineage>
        <taxon>Eukaryota</taxon>
        <taxon>Fungi</taxon>
        <taxon>Dikarya</taxon>
        <taxon>Ascomycota</taxon>
        <taxon>Pezizomycotina</taxon>
        <taxon>Sordariomycetes</taxon>
        <taxon>Sordariomycetidae</taxon>
        <taxon>Diaporthales</taxon>
        <taxon>Schizoparmaceae</taxon>
        <taxon>Coniella</taxon>
    </lineage>
</organism>
<feature type="compositionally biased region" description="Basic and acidic residues" evidence="1">
    <location>
        <begin position="29"/>
        <end position="38"/>
    </location>
</feature>
<evidence type="ECO:0000313" key="2">
    <source>
        <dbReference type="EMBL" id="PSR80791.1"/>
    </source>
</evidence>
<dbReference type="AlphaFoldDB" id="A0A2T3A0X6"/>
<dbReference type="Proteomes" id="UP000241462">
    <property type="component" value="Unassembled WGS sequence"/>
</dbReference>
<dbReference type="OrthoDB" id="5584028at2759"/>
<protein>
    <recommendedName>
        <fullName evidence="4">Tim17/Tim22/Tim23/Pmp24 family-domain-containing protein</fullName>
    </recommendedName>
</protein>
<accession>A0A2T3A0X6</accession>
<evidence type="ECO:0008006" key="4">
    <source>
        <dbReference type="Google" id="ProtNLM"/>
    </source>
</evidence>
<dbReference type="PANTHER" id="PTHR37852:SF1">
    <property type="entry name" value="HIG1 DOMAIN-CONTAINING PROTEIN"/>
    <property type="match status" value="1"/>
</dbReference>
<reference evidence="2 3" key="1">
    <citation type="journal article" date="2018" name="Mycol. Prog.">
        <title>Coniella lustricola, a new species from submerged detritus.</title>
        <authorList>
            <person name="Raudabaugh D.B."/>
            <person name="Iturriaga T."/>
            <person name="Carver A."/>
            <person name="Mondo S."/>
            <person name="Pangilinan J."/>
            <person name="Lipzen A."/>
            <person name="He G."/>
            <person name="Amirebrahimi M."/>
            <person name="Grigoriev I.V."/>
            <person name="Miller A.N."/>
        </authorList>
    </citation>
    <scope>NUCLEOTIDE SEQUENCE [LARGE SCALE GENOMIC DNA]</scope>
    <source>
        <strain evidence="2 3">B22-T-1</strain>
    </source>
</reference>
<sequence>MSGSPSTTLEEARAAQHRLRPTPETVAQRAERQRLDRENSRLHMLPPLRILLASFSSFCVGAALGLSHGGKMAGLRFRAEHAHKLPATSTGWFMYHKSKNYTMMREGIKEGLRMGCRVSFWTTAMFAIETLYDSYRQSNDFVNTVLASVTVAGGFSLWNRFSLATTARATKSALVVGLVYGGLQDVMGAARGRPIGYMDWVRRHLGSSTEHKQTAAR</sequence>
<evidence type="ECO:0000313" key="3">
    <source>
        <dbReference type="Proteomes" id="UP000241462"/>
    </source>
</evidence>
<name>A0A2T3A0X6_9PEZI</name>
<dbReference type="PANTHER" id="PTHR37852">
    <property type="entry name" value="YALI0B21208P"/>
    <property type="match status" value="1"/>
</dbReference>
<dbReference type="STRING" id="2025994.A0A2T3A0X6"/>
<dbReference type="InParanoid" id="A0A2T3A0X6"/>
<proteinExistence type="predicted"/>
<keyword evidence="3" id="KW-1185">Reference proteome</keyword>
<gene>
    <name evidence="2" type="ORF">BD289DRAFT_373489</name>
</gene>